<keyword evidence="2" id="KW-0238">DNA-binding</keyword>
<dbReference type="Pfam" id="PF13921">
    <property type="entry name" value="Myb_DNA-bind_6"/>
    <property type="match status" value="1"/>
</dbReference>
<evidence type="ECO:0000256" key="2">
    <source>
        <dbReference type="ARBA" id="ARBA00023125"/>
    </source>
</evidence>
<dbReference type="SMART" id="SM00717">
    <property type="entry name" value="SANT"/>
    <property type="match status" value="2"/>
</dbReference>
<evidence type="ECO:0000313" key="6">
    <source>
        <dbReference type="EMBL" id="CAD8605332.1"/>
    </source>
</evidence>
<feature type="region of interest" description="Disordered" evidence="3">
    <location>
        <begin position="164"/>
        <end position="217"/>
    </location>
</feature>
<dbReference type="GO" id="GO:0000978">
    <property type="term" value="F:RNA polymerase II cis-regulatory region sequence-specific DNA binding"/>
    <property type="evidence" value="ECO:0007669"/>
    <property type="project" value="TreeGrafter"/>
</dbReference>
<evidence type="ECO:0000259" key="5">
    <source>
        <dbReference type="PROSITE" id="PS51294"/>
    </source>
</evidence>
<dbReference type="FunFam" id="1.10.10.60:FF:000010">
    <property type="entry name" value="Transcriptional activator Myb isoform A"/>
    <property type="match status" value="1"/>
</dbReference>
<dbReference type="InterPro" id="IPR009057">
    <property type="entry name" value="Homeodomain-like_sf"/>
</dbReference>
<evidence type="ECO:0000259" key="4">
    <source>
        <dbReference type="PROSITE" id="PS50090"/>
    </source>
</evidence>
<feature type="domain" description="HTH myb-type" evidence="5">
    <location>
        <begin position="126"/>
        <end position="180"/>
    </location>
</feature>
<protein>
    <submittedName>
        <fullName evidence="6">Uncharacterized protein</fullName>
    </submittedName>
</protein>
<keyword evidence="1" id="KW-0677">Repeat</keyword>
<proteinExistence type="predicted"/>
<dbReference type="CDD" id="cd00167">
    <property type="entry name" value="SANT"/>
    <property type="match status" value="2"/>
</dbReference>
<feature type="domain" description="Myb-like" evidence="4">
    <location>
        <begin position="126"/>
        <end position="176"/>
    </location>
</feature>
<feature type="domain" description="Myb-like" evidence="4">
    <location>
        <begin position="75"/>
        <end position="125"/>
    </location>
</feature>
<feature type="domain" description="HTH myb-type" evidence="5">
    <location>
        <begin position="83"/>
        <end position="125"/>
    </location>
</feature>
<sequence length="322" mass="35662">MLNSDKVSTVQTAATVATEFGKTCFSPADSEASRIYPSAGTGGAPSCFSPADSEASLPFSPDGSAHTPDTPTTWKKHIWRPCEDEKLQQLVQEHLLDGKVRWSTVGAQMEGRSGKQCRERWHNHLSPEVSKSEWTAAEDAAIVAKVQQLGTRWSEIVKSFPGRTDNAIKNRWNSMRRKLERKKNKRDETDDSADASQPNEKRPAEDDGALSNVSDSEVARMPLTPLVKRARKTMTAPVIDSDAADVLIAAYCKAQGWPRYRPPRRAGTHYPVDGNCLIMHDDVDKEDMPFSKSRALEVASPMAALAFVCESRDYSRPIDHCC</sequence>
<organism evidence="6">
    <name type="scientific">Coccolithus braarudii</name>
    <dbReference type="NCBI Taxonomy" id="221442"/>
    <lineage>
        <taxon>Eukaryota</taxon>
        <taxon>Haptista</taxon>
        <taxon>Haptophyta</taxon>
        <taxon>Prymnesiophyceae</taxon>
        <taxon>Coccolithales</taxon>
        <taxon>Coccolithaceae</taxon>
        <taxon>Coccolithus</taxon>
    </lineage>
</organism>
<dbReference type="InterPro" id="IPR017930">
    <property type="entry name" value="Myb_dom"/>
</dbReference>
<dbReference type="PANTHER" id="PTHR45614">
    <property type="entry name" value="MYB PROTEIN-RELATED"/>
    <property type="match status" value="1"/>
</dbReference>
<dbReference type="GO" id="GO:0000981">
    <property type="term" value="F:DNA-binding transcription factor activity, RNA polymerase II-specific"/>
    <property type="evidence" value="ECO:0007669"/>
    <property type="project" value="TreeGrafter"/>
</dbReference>
<dbReference type="PANTHER" id="PTHR45614:SF25">
    <property type="entry name" value="MYB PROTEIN"/>
    <property type="match status" value="1"/>
</dbReference>
<name>A0A7S0L8M0_9EUKA</name>
<evidence type="ECO:0000256" key="1">
    <source>
        <dbReference type="ARBA" id="ARBA00022737"/>
    </source>
</evidence>
<gene>
    <name evidence="6" type="ORF">CPEL01642_LOCUS8667</name>
</gene>
<dbReference type="PROSITE" id="PS50090">
    <property type="entry name" value="MYB_LIKE"/>
    <property type="match status" value="2"/>
</dbReference>
<dbReference type="GO" id="GO:0005634">
    <property type="term" value="C:nucleus"/>
    <property type="evidence" value="ECO:0007669"/>
    <property type="project" value="TreeGrafter"/>
</dbReference>
<reference evidence="6" key="1">
    <citation type="submission" date="2021-01" db="EMBL/GenBank/DDBJ databases">
        <authorList>
            <person name="Corre E."/>
            <person name="Pelletier E."/>
            <person name="Niang G."/>
            <person name="Scheremetjew M."/>
            <person name="Finn R."/>
            <person name="Kale V."/>
            <person name="Holt S."/>
            <person name="Cochrane G."/>
            <person name="Meng A."/>
            <person name="Brown T."/>
            <person name="Cohen L."/>
        </authorList>
    </citation>
    <scope>NUCLEOTIDE SEQUENCE</scope>
    <source>
        <strain evidence="6">PLY182g</strain>
    </source>
</reference>
<evidence type="ECO:0000256" key="3">
    <source>
        <dbReference type="SAM" id="MobiDB-lite"/>
    </source>
</evidence>
<dbReference type="EMBL" id="HBEY01017966">
    <property type="protein sequence ID" value="CAD8605332.1"/>
    <property type="molecule type" value="Transcribed_RNA"/>
</dbReference>
<dbReference type="AlphaFoldDB" id="A0A7S0L8M0"/>
<dbReference type="PROSITE" id="PS51294">
    <property type="entry name" value="HTH_MYB"/>
    <property type="match status" value="2"/>
</dbReference>
<dbReference type="SUPFAM" id="SSF46689">
    <property type="entry name" value="Homeodomain-like"/>
    <property type="match status" value="1"/>
</dbReference>
<dbReference type="InterPro" id="IPR001005">
    <property type="entry name" value="SANT/Myb"/>
</dbReference>
<dbReference type="Gene3D" id="1.10.10.60">
    <property type="entry name" value="Homeodomain-like"/>
    <property type="match status" value="2"/>
</dbReference>
<accession>A0A7S0L8M0</accession>
<dbReference type="InterPro" id="IPR050560">
    <property type="entry name" value="MYB_TF"/>
</dbReference>
<feature type="compositionally biased region" description="Basic residues" evidence="3">
    <location>
        <begin position="174"/>
        <end position="184"/>
    </location>
</feature>
<feature type="region of interest" description="Disordered" evidence="3">
    <location>
        <begin position="32"/>
        <end position="73"/>
    </location>
</feature>